<feature type="region of interest" description="Disordered" evidence="1">
    <location>
        <begin position="19"/>
        <end position="39"/>
    </location>
</feature>
<sequence>MNKSKQQCKPRVVYKQLYDLPPSNHVQPRSPLGSNEVSDSDESFTFIFHRNCTWVVSYKDFSNSSTGAGTEEKGEPPQIPGSYTAPIAPTCSNICKRNGR</sequence>
<dbReference type="EMBL" id="KB544907">
    <property type="protein sequence ID" value="EMP31559.1"/>
    <property type="molecule type" value="Genomic_DNA"/>
</dbReference>
<reference evidence="3" key="1">
    <citation type="journal article" date="2013" name="Nat. Genet.">
        <title>The draft genomes of soft-shell turtle and green sea turtle yield insights into the development and evolution of the turtle-specific body plan.</title>
        <authorList>
            <person name="Wang Z."/>
            <person name="Pascual-Anaya J."/>
            <person name="Zadissa A."/>
            <person name="Li W."/>
            <person name="Niimura Y."/>
            <person name="Huang Z."/>
            <person name="Li C."/>
            <person name="White S."/>
            <person name="Xiong Z."/>
            <person name="Fang D."/>
            <person name="Wang B."/>
            <person name="Ming Y."/>
            <person name="Chen Y."/>
            <person name="Zheng Y."/>
            <person name="Kuraku S."/>
            <person name="Pignatelli M."/>
            <person name="Herrero J."/>
            <person name="Beal K."/>
            <person name="Nozawa M."/>
            <person name="Li Q."/>
            <person name="Wang J."/>
            <person name="Zhang H."/>
            <person name="Yu L."/>
            <person name="Shigenobu S."/>
            <person name="Wang J."/>
            <person name="Liu J."/>
            <person name="Flicek P."/>
            <person name="Searle S."/>
            <person name="Wang J."/>
            <person name="Kuratani S."/>
            <person name="Yin Y."/>
            <person name="Aken B."/>
            <person name="Zhang G."/>
            <person name="Irie N."/>
        </authorList>
    </citation>
    <scope>NUCLEOTIDE SEQUENCE [LARGE SCALE GENOMIC DNA]</scope>
</reference>
<dbReference type="Proteomes" id="UP000031443">
    <property type="component" value="Unassembled WGS sequence"/>
</dbReference>
<evidence type="ECO:0000313" key="3">
    <source>
        <dbReference type="Proteomes" id="UP000031443"/>
    </source>
</evidence>
<organism evidence="2 3">
    <name type="scientific">Chelonia mydas</name>
    <name type="common">Green sea-turtle</name>
    <name type="synonym">Chelonia agassizi</name>
    <dbReference type="NCBI Taxonomy" id="8469"/>
    <lineage>
        <taxon>Eukaryota</taxon>
        <taxon>Metazoa</taxon>
        <taxon>Chordata</taxon>
        <taxon>Craniata</taxon>
        <taxon>Vertebrata</taxon>
        <taxon>Euteleostomi</taxon>
        <taxon>Archelosauria</taxon>
        <taxon>Testudinata</taxon>
        <taxon>Testudines</taxon>
        <taxon>Cryptodira</taxon>
        <taxon>Durocryptodira</taxon>
        <taxon>Americhelydia</taxon>
        <taxon>Chelonioidea</taxon>
        <taxon>Cheloniidae</taxon>
        <taxon>Chelonia</taxon>
    </lineage>
</organism>
<proteinExistence type="predicted"/>
<feature type="compositionally biased region" description="Polar residues" evidence="1">
    <location>
        <begin position="24"/>
        <end position="37"/>
    </location>
</feature>
<evidence type="ECO:0000256" key="1">
    <source>
        <dbReference type="SAM" id="MobiDB-lite"/>
    </source>
</evidence>
<feature type="region of interest" description="Disordered" evidence="1">
    <location>
        <begin position="63"/>
        <end position="85"/>
    </location>
</feature>
<gene>
    <name evidence="2" type="ORF">UY3_11270</name>
</gene>
<protein>
    <submittedName>
        <fullName evidence="2">Uncharacterized protein</fullName>
    </submittedName>
</protein>
<accession>M7B390</accession>
<evidence type="ECO:0000313" key="2">
    <source>
        <dbReference type="EMBL" id="EMP31559.1"/>
    </source>
</evidence>
<dbReference type="AlphaFoldDB" id="M7B390"/>
<keyword evidence="3" id="KW-1185">Reference proteome</keyword>
<name>M7B390_CHEMY</name>